<comment type="caution">
    <text evidence="1">The sequence shown here is derived from an EMBL/GenBank/DDBJ whole genome shotgun (WGS) entry which is preliminary data.</text>
</comment>
<keyword evidence="2" id="KW-1185">Reference proteome</keyword>
<gene>
    <name evidence="1" type="ORF">JHL17_17675</name>
</gene>
<dbReference type="EMBL" id="JAENHM010000053">
    <property type="protein sequence ID" value="MBK1839243.1"/>
    <property type="molecule type" value="Genomic_DNA"/>
</dbReference>
<dbReference type="Proteomes" id="UP000652760">
    <property type="component" value="Unassembled WGS sequence"/>
</dbReference>
<name>A0ABS1F748_9PROT</name>
<protein>
    <submittedName>
        <fullName evidence="1">Uncharacterized protein</fullName>
    </submittedName>
</protein>
<proteinExistence type="predicted"/>
<accession>A0ABS1F748</accession>
<sequence length="121" mass="13207">MTRSRPRCCFLCNRTYRQDGFCKGAAGWAAGQTGKTYRTGDVMTAEEEAAGMAALSICESLVIAMVEKGLLTVEEARGVLEDAAAAHLRQGMLEPPNLQQDMAVRFIERLVLQVDVAGQKR</sequence>
<evidence type="ECO:0000313" key="2">
    <source>
        <dbReference type="Proteomes" id="UP000652760"/>
    </source>
</evidence>
<evidence type="ECO:0000313" key="1">
    <source>
        <dbReference type="EMBL" id="MBK1839243.1"/>
    </source>
</evidence>
<reference evidence="2" key="1">
    <citation type="submission" date="2021-01" db="EMBL/GenBank/DDBJ databases">
        <title>Genome public.</title>
        <authorList>
            <person name="Liu C."/>
            <person name="Sun Q."/>
        </authorList>
    </citation>
    <scope>NUCLEOTIDE SEQUENCE [LARGE SCALE GENOMIC DNA]</scope>
    <source>
        <strain evidence="2">YIM B02556</strain>
    </source>
</reference>
<organism evidence="1 2">
    <name type="scientific">Azospirillum endophyticum</name>
    <dbReference type="NCBI Taxonomy" id="2800326"/>
    <lineage>
        <taxon>Bacteria</taxon>
        <taxon>Pseudomonadati</taxon>
        <taxon>Pseudomonadota</taxon>
        <taxon>Alphaproteobacteria</taxon>
        <taxon>Rhodospirillales</taxon>
        <taxon>Azospirillaceae</taxon>
        <taxon>Azospirillum</taxon>
    </lineage>
</organism>